<evidence type="ECO:0000256" key="4">
    <source>
        <dbReference type="ARBA" id="ARBA00023277"/>
    </source>
</evidence>
<keyword evidence="6" id="KW-1185">Reference proteome</keyword>
<keyword evidence="3" id="KW-0460">Magnesium</keyword>
<evidence type="ECO:0000256" key="3">
    <source>
        <dbReference type="ARBA" id="ARBA00022842"/>
    </source>
</evidence>
<evidence type="ECO:0000313" key="5">
    <source>
        <dbReference type="EMBL" id="TDZ16436.1"/>
    </source>
</evidence>
<evidence type="ECO:0000256" key="1">
    <source>
        <dbReference type="ARBA" id="ARBA00001946"/>
    </source>
</evidence>
<dbReference type="Pfam" id="PF00702">
    <property type="entry name" value="Hydrolase"/>
    <property type="match status" value="1"/>
</dbReference>
<dbReference type="InterPro" id="IPR023214">
    <property type="entry name" value="HAD_sf"/>
</dbReference>
<dbReference type="Gene3D" id="1.10.150.240">
    <property type="entry name" value="Putative phosphatase, domain 2"/>
    <property type="match status" value="1"/>
</dbReference>
<dbReference type="InterPro" id="IPR051600">
    <property type="entry name" value="Beta-PGM-like"/>
</dbReference>
<comment type="cofactor">
    <cofactor evidence="1">
        <name>Mg(2+)</name>
        <dbReference type="ChEBI" id="CHEBI:18420"/>
    </cofactor>
</comment>
<dbReference type="SFLD" id="SFLDG01129">
    <property type="entry name" value="C1.5:_HAD__Beta-PGM__Phosphata"/>
    <property type="match status" value="1"/>
</dbReference>
<evidence type="ECO:0000256" key="2">
    <source>
        <dbReference type="ARBA" id="ARBA00022723"/>
    </source>
</evidence>
<organism evidence="5 6">
    <name type="scientific">Colletotrichum orbiculare (strain 104-T / ATCC 96160 / CBS 514.97 / LARS 414 / MAFF 240422)</name>
    <name type="common">Cucumber anthracnose fungus</name>
    <name type="synonym">Colletotrichum lagenarium</name>
    <dbReference type="NCBI Taxonomy" id="1213857"/>
    <lineage>
        <taxon>Eukaryota</taxon>
        <taxon>Fungi</taxon>
        <taxon>Dikarya</taxon>
        <taxon>Ascomycota</taxon>
        <taxon>Pezizomycotina</taxon>
        <taxon>Sordariomycetes</taxon>
        <taxon>Hypocreomycetidae</taxon>
        <taxon>Glomerellales</taxon>
        <taxon>Glomerellaceae</taxon>
        <taxon>Colletotrichum</taxon>
        <taxon>Colletotrichum orbiculare species complex</taxon>
    </lineage>
</organism>
<dbReference type="GO" id="GO:0016791">
    <property type="term" value="F:phosphatase activity"/>
    <property type="evidence" value="ECO:0007669"/>
    <property type="project" value="UniProtKB-ARBA"/>
</dbReference>
<keyword evidence="4" id="KW-0119">Carbohydrate metabolism</keyword>
<dbReference type="OrthoDB" id="2107174at2759"/>
<protein>
    <submittedName>
        <fullName evidence="5">6-phosphogluconate phosphatase</fullName>
    </submittedName>
</protein>
<proteinExistence type="predicted"/>
<dbReference type="PANTHER" id="PTHR46193:SF18">
    <property type="entry name" value="HEXITOL PHOSPHATASE B"/>
    <property type="match status" value="1"/>
</dbReference>
<dbReference type="EMBL" id="AMCV02000035">
    <property type="protein sequence ID" value="TDZ16436.1"/>
    <property type="molecule type" value="Genomic_DNA"/>
</dbReference>
<dbReference type="STRING" id="1213857.A0A484FFT1"/>
<dbReference type="InterPro" id="IPR023198">
    <property type="entry name" value="PGP-like_dom2"/>
</dbReference>
<evidence type="ECO:0000313" key="6">
    <source>
        <dbReference type="Proteomes" id="UP000014480"/>
    </source>
</evidence>
<dbReference type="PANTHER" id="PTHR46193">
    <property type="entry name" value="6-PHOSPHOGLUCONATE PHOSPHATASE"/>
    <property type="match status" value="1"/>
</dbReference>
<accession>A0A484FFT1</accession>
<name>A0A484FFT1_COLOR</name>
<dbReference type="InterPro" id="IPR036412">
    <property type="entry name" value="HAD-like_sf"/>
</dbReference>
<dbReference type="Proteomes" id="UP000014480">
    <property type="component" value="Unassembled WGS sequence"/>
</dbReference>
<gene>
    <name evidence="5" type="primary">yieH</name>
    <name evidence="5" type="ORF">Cob_v010674</name>
</gene>
<dbReference type="SUPFAM" id="SSF56784">
    <property type="entry name" value="HAD-like"/>
    <property type="match status" value="1"/>
</dbReference>
<sequence>MTNSKSPWRAWILKGHAHDEVSAKPSSECFVICGDPAAIPRRLGTVMESRSGNKITTLLLDCDNTLVQSETLAFEACADLTNEILAAHDVDLQFTGRQLQQEFVGQSFQAMMRSLEARYDVSCAVSDAQLDRYASTEDDRVISKLAQKLQPCAGANAELARLAARGRHTLAVVSSSALRRVRASLAAAGQASFFDPRHVFSAADSLLPPSEPVSKPDPAVYLHALDALAKTAGECVAVEDSPSGATAATRAGILTVGYVGACDEPEEAEALRGALEEAGCRLVMGHWAEFAGLLRRIEDGLD</sequence>
<dbReference type="GO" id="GO:0046872">
    <property type="term" value="F:metal ion binding"/>
    <property type="evidence" value="ECO:0007669"/>
    <property type="project" value="UniProtKB-KW"/>
</dbReference>
<dbReference type="SFLD" id="SFLDS00003">
    <property type="entry name" value="Haloacid_Dehalogenase"/>
    <property type="match status" value="1"/>
</dbReference>
<dbReference type="NCBIfam" id="TIGR01509">
    <property type="entry name" value="HAD-SF-IA-v3"/>
    <property type="match status" value="1"/>
</dbReference>
<reference evidence="6" key="2">
    <citation type="journal article" date="2019" name="Mol. Plant Microbe Interact.">
        <title>Genome sequence resources for four phytopathogenic fungi from the Colletotrichum orbiculare species complex.</title>
        <authorList>
            <person name="Gan P."/>
            <person name="Tsushima A."/>
            <person name="Narusaka M."/>
            <person name="Narusaka Y."/>
            <person name="Takano Y."/>
            <person name="Kubo Y."/>
            <person name="Shirasu K."/>
        </authorList>
    </citation>
    <scope>GENOME REANNOTATION</scope>
    <source>
        <strain evidence="6">104-T / ATCC 96160 / CBS 514.97 / LARS 414 / MAFF 240422</strain>
    </source>
</reference>
<dbReference type="InterPro" id="IPR006439">
    <property type="entry name" value="HAD-SF_hydro_IA"/>
</dbReference>
<dbReference type="AlphaFoldDB" id="A0A484FFT1"/>
<reference evidence="6" key="1">
    <citation type="journal article" date="2013" name="New Phytol.">
        <title>Comparative genomic and transcriptomic analyses reveal the hemibiotrophic stage shift of Colletotrichum fungi.</title>
        <authorList>
            <person name="Gan P."/>
            <person name="Ikeda K."/>
            <person name="Irieda H."/>
            <person name="Narusaka M."/>
            <person name="O'Connell R.J."/>
            <person name="Narusaka Y."/>
            <person name="Takano Y."/>
            <person name="Kubo Y."/>
            <person name="Shirasu K."/>
        </authorList>
    </citation>
    <scope>NUCLEOTIDE SEQUENCE [LARGE SCALE GENOMIC DNA]</scope>
    <source>
        <strain evidence="6">104-T / ATCC 96160 / CBS 514.97 / LARS 414 / MAFF 240422</strain>
    </source>
</reference>
<comment type="caution">
    <text evidence="5">The sequence shown here is derived from an EMBL/GenBank/DDBJ whole genome shotgun (WGS) entry which is preliminary data.</text>
</comment>
<dbReference type="Gene3D" id="3.40.50.1000">
    <property type="entry name" value="HAD superfamily/HAD-like"/>
    <property type="match status" value="1"/>
</dbReference>
<keyword evidence="2" id="KW-0479">Metal-binding</keyword>